<comment type="similarity">
    <text evidence="4">Belongs to the ELP5 family.</text>
</comment>
<evidence type="ECO:0000256" key="9">
    <source>
        <dbReference type="SAM" id="MobiDB-lite"/>
    </source>
</evidence>
<sequence length="320" mass="34832">PFVLVQSTIAQSGVWIIKHLLENPGRAIVFCLAYEGLQSSVAQAPNVETCDLLDNVPGYSANYVDPRQWIQDAIDGAAATDQFDFVIDSVDTLLSDIGSVAETYKFLHRVLCLIRARPSPSRLILHGVAPCALLPLLTQSTFSSSLTHILAHPPSLLLHLSTEYLTPPPPLSPDAKFWSVFTPISERVYESENIVFGADRDGAGGTGEFVCELVVRVDSGDGLRRKGVERSLIGWSLAGGPCLLSTVHVLKPLWTRTALETPAVDPTQNVSFNLTLTASQQNSRAQVPLPYVHEGKPTIFYDPDSGDDIDDDDPDEDLDI</sequence>
<dbReference type="GO" id="GO:0005634">
    <property type="term" value="C:nucleus"/>
    <property type="evidence" value="ECO:0007669"/>
    <property type="project" value="UniProtKB-SubCell"/>
</dbReference>
<feature type="non-terminal residue" evidence="10">
    <location>
        <position position="1"/>
    </location>
</feature>
<organism evidence="10 11">
    <name type="scientific">Mycena citricolor</name>
    <dbReference type="NCBI Taxonomy" id="2018698"/>
    <lineage>
        <taxon>Eukaryota</taxon>
        <taxon>Fungi</taxon>
        <taxon>Dikarya</taxon>
        <taxon>Basidiomycota</taxon>
        <taxon>Agaricomycotina</taxon>
        <taxon>Agaricomycetes</taxon>
        <taxon>Agaricomycetidae</taxon>
        <taxon>Agaricales</taxon>
        <taxon>Marasmiineae</taxon>
        <taxon>Mycenaceae</taxon>
        <taxon>Mycena</taxon>
    </lineage>
</organism>
<dbReference type="InterPro" id="IPR027417">
    <property type="entry name" value="P-loop_NTPase"/>
</dbReference>
<comment type="caution">
    <text evidence="10">The sequence shown here is derived from an EMBL/GenBank/DDBJ whole genome shotgun (WGS) entry which is preliminary data.</text>
</comment>
<dbReference type="InterPro" id="IPR019519">
    <property type="entry name" value="Elp5"/>
</dbReference>
<dbReference type="PANTHER" id="PTHR15641">
    <property type="entry name" value="ELONGATOR COMPLEX PROTEIN 5"/>
    <property type="match status" value="1"/>
</dbReference>
<keyword evidence="6" id="KW-0963">Cytoplasm</keyword>
<evidence type="ECO:0000256" key="8">
    <source>
        <dbReference type="ARBA" id="ARBA00023242"/>
    </source>
</evidence>
<keyword evidence="11" id="KW-1185">Reference proteome</keyword>
<reference evidence="10" key="1">
    <citation type="submission" date="2023-11" db="EMBL/GenBank/DDBJ databases">
        <authorList>
            <person name="De Vega J J."/>
            <person name="De Vega J J."/>
        </authorList>
    </citation>
    <scope>NUCLEOTIDE SEQUENCE</scope>
</reference>
<evidence type="ECO:0000256" key="6">
    <source>
        <dbReference type="ARBA" id="ARBA00022490"/>
    </source>
</evidence>
<evidence type="ECO:0000256" key="7">
    <source>
        <dbReference type="ARBA" id="ARBA00022694"/>
    </source>
</evidence>
<evidence type="ECO:0000256" key="1">
    <source>
        <dbReference type="ARBA" id="ARBA00004123"/>
    </source>
</evidence>
<accession>A0AAD2HRB1</accession>
<dbReference type="EMBL" id="CAVNYO010000440">
    <property type="protein sequence ID" value="CAK5280245.1"/>
    <property type="molecule type" value="Genomic_DNA"/>
</dbReference>
<comment type="pathway">
    <text evidence="3">tRNA modification; 5-methoxycarbonylmethyl-2-thiouridine-tRNA biosynthesis.</text>
</comment>
<evidence type="ECO:0000313" key="10">
    <source>
        <dbReference type="EMBL" id="CAK5280245.1"/>
    </source>
</evidence>
<dbReference type="Pfam" id="PF10483">
    <property type="entry name" value="Elong_Iki1"/>
    <property type="match status" value="1"/>
</dbReference>
<dbReference type="GO" id="GO:0002098">
    <property type="term" value="P:tRNA wobble uridine modification"/>
    <property type="evidence" value="ECO:0007669"/>
    <property type="project" value="InterPro"/>
</dbReference>
<dbReference type="AlphaFoldDB" id="A0AAD2HRB1"/>
<comment type="subcellular location">
    <subcellularLocation>
        <location evidence="2">Cytoplasm</location>
    </subcellularLocation>
    <subcellularLocation>
        <location evidence="1">Nucleus</location>
    </subcellularLocation>
</comment>
<keyword evidence="8" id="KW-0539">Nucleus</keyword>
<feature type="compositionally biased region" description="Acidic residues" evidence="9">
    <location>
        <begin position="304"/>
        <end position="320"/>
    </location>
</feature>
<dbReference type="Proteomes" id="UP001295794">
    <property type="component" value="Unassembled WGS sequence"/>
</dbReference>
<name>A0AAD2HRB1_9AGAR</name>
<evidence type="ECO:0000313" key="11">
    <source>
        <dbReference type="Proteomes" id="UP001295794"/>
    </source>
</evidence>
<evidence type="ECO:0000256" key="4">
    <source>
        <dbReference type="ARBA" id="ARBA00009567"/>
    </source>
</evidence>
<feature type="region of interest" description="Disordered" evidence="9">
    <location>
        <begin position="296"/>
        <end position="320"/>
    </location>
</feature>
<dbReference type="PANTHER" id="PTHR15641:SF1">
    <property type="entry name" value="ELONGATOR COMPLEX PROTEIN 5"/>
    <property type="match status" value="1"/>
</dbReference>
<protein>
    <recommendedName>
        <fullName evidence="5">Elongator complex protein 5</fullName>
    </recommendedName>
</protein>
<evidence type="ECO:0000256" key="2">
    <source>
        <dbReference type="ARBA" id="ARBA00004496"/>
    </source>
</evidence>
<keyword evidence="7" id="KW-0819">tRNA processing</keyword>
<dbReference type="GO" id="GO:0033588">
    <property type="term" value="C:elongator holoenzyme complex"/>
    <property type="evidence" value="ECO:0007669"/>
    <property type="project" value="InterPro"/>
</dbReference>
<dbReference type="Gene3D" id="3.40.50.300">
    <property type="entry name" value="P-loop containing nucleotide triphosphate hydrolases"/>
    <property type="match status" value="1"/>
</dbReference>
<gene>
    <name evidence="10" type="ORF">MYCIT1_LOCUS30728</name>
</gene>
<evidence type="ECO:0000256" key="5">
    <source>
        <dbReference type="ARBA" id="ARBA00020264"/>
    </source>
</evidence>
<proteinExistence type="inferred from homology"/>
<dbReference type="GO" id="GO:0005829">
    <property type="term" value="C:cytosol"/>
    <property type="evidence" value="ECO:0007669"/>
    <property type="project" value="TreeGrafter"/>
</dbReference>
<dbReference type="GO" id="GO:0000049">
    <property type="term" value="F:tRNA binding"/>
    <property type="evidence" value="ECO:0007669"/>
    <property type="project" value="TreeGrafter"/>
</dbReference>
<evidence type="ECO:0000256" key="3">
    <source>
        <dbReference type="ARBA" id="ARBA00005043"/>
    </source>
</evidence>